<dbReference type="Gene3D" id="1.10.10.10">
    <property type="entry name" value="Winged helix-like DNA-binding domain superfamily/Winged helix DNA-binding domain"/>
    <property type="match status" value="1"/>
</dbReference>
<dbReference type="EMBL" id="CP012747">
    <property type="protein sequence ID" value="ALL67263.1"/>
    <property type="molecule type" value="Genomic_DNA"/>
</dbReference>
<dbReference type="Proteomes" id="UP000019146">
    <property type="component" value="Chromosome 2"/>
</dbReference>
<reference evidence="1 2" key="1">
    <citation type="journal article" date="2014" name="Genome Announc.">
        <title>Draft Genome Sequence of the Haloacid-Degrading Burkholderia caribensis Strain MBA4.</title>
        <authorList>
            <person name="Pan Y."/>
            <person name="Kong K.F."/>
            <person name="Tsang J.S."/>
        </authorList>
    </citation>
    <scope>NUCLEOTIDE SEQUENCE [LARGE SCALE GENOMIC DNA]</scope>
    <source>
        <strain evidence="1 2">MBA4</strain>
    </source>
</reference>
<evidence type="ECO:0000313" key="1">
    <source>
        <dbReference type="EMBL" id="ALL67263.1"/>
    </source>
</evidence>
<dbReference type="GeneID" id="69971119"/>
<dbReference type="InterPro" id="IPR036388">
    <property type="entry name" value="WH-like_DNA-bd_sf"/>
</dbReference>
<name>A0A0P0RFN4_9BURK</name>
<accession>A0A0P0RFN4</accession>
<organism evidence="1 2">
    <name type="scientific">Paraburkholderia caribensis MBA4</name>
    <dbReference type="NCBI Taxonomy" id="1323664"/>
    <lineage>
        <taxon>Bacteria</taxon>
        <taxon>Pseudomonadati</taxon>
        <taxon>Pseudomonadota</taxon>
        <taxon>Betaproteobacteria</taxon>
        <taxon>Burkholderiales</taxon>
        <taxon>Burkholderiaceae</taxon>
        <taxon>Paraburkholderia</taxon>
    </lineage>
</organism>
<dbReference type="AlphaFoldDB" id="A0A0P0RFN4"/>
<proteinExistence type="predicted"/>
<dbReference type="InterPro" id="IPR009057">
    <property type="entry name" value="Homeodomain-like_sf"/>
</dbReference>
<dbReference type="SUPFAM" id="SSF46689">
    <property type="entry name" value="Homeodomain-like"/>
    <property type="match status" value="1"/>
</dbReference>
<protein>
    <submittedName>
        <fullName evidence="1">Transposase</fullName>
    </submittedName>
</protein>
<dbReference type="Pfam" id="PF13384">
    <property type="entry name" value="HTH_23"/>
    <property type="match status" value="1"/>
</dbReference>
<evidence type="ECO:0000313" key="2">
    <source>
        <dbReference type="Proteomes" id="UP000019146"/>
    </source>
</evidence>
<gene>
    <name evidence="1" type="ORF">K788_0005194</name>
</gene>
<sequence>MPSRNDALPTVMRRLAAGKMLMEGASVSDVAAQLHISENTVRKYRALVNEGGLESLRQMSVGGRSSVLDAAAMQWIATALSGPAGIHGFPSDAWTSNRLRELIRARFGVSYSRVYTWQIATNLGLGHRLTKSRK</sequence>
<dbReference type="KEGG" id="bcai:K788_0005194"/>
<dbReference type="RefSeq" id="WP_036000780.1">
    <property type="nucleotide sequence ID" value="NZ_CP012747.1"/>
</dbReference>